<dbReference type="Proteomes" id="UP001596306">
    <property type="component" value="Unassembled WGS sequence"/>
</dbReference>
<evidence type="ECO:0000313" key="3">
    <source>
        <dbReference type="Proteomes" id="UP001596306"/>
    </source>
</evidence>
<dbReference type="EMBL" id="JBHSTP010000001">
    <property type="protein sequence ID" value="MFC6354797.1"/>
    <property type="molecule type" value="Genomic_DNA"/>
</dbReference>
<evidence type="ECO:0000256" key="1">
    <source>
        <dbReference type="SAM" id="Phobius"/>
    </source>
</evidence>
<sequence length="652" mass="69010">MRSRVLFVVGLISGLLVATAVLGLRSAGLLAGVGVLAFTALLIVLFPVSSSLSRRILYNGAIVLGWIPVLWWFDLGEFSDRMSWVLALSAGGLVAWLFGRPDTVGRAKRLLPRLRWSDLIPVGTGAWGLWLFSPLLLSPSDGRTLTLLMKSGWDHVAHFFMTQRLEQGGSLWGTTGSSPDGSLWVGAAYPKHFHILVDMFHDLIGLPVTDGVLTIRDYGRGTSLTLVIAIVVLSSGLAQLPSLVRRPLVAVPLVALPVSAYLVGPGAVGLAVGFPNFVLACTTVGIAACIAVGMVRIAAPVQMFAAVGMLVAAAHSWLLMLPLAGAVVLVVLLPFARARWRGTPVRWGLTLFAVVCGIAGMALAVYIALQSLNEETLTTGETESFPAGMALGVLLSTAAIALVVIAKGRPTRARGTLVRTTALAVMPTVALCMVFLLGYRQLWLTGELSYYVSKFISGALLAGIPIGIVVVSALIGERTIIRRGWRRATAVVASALFTIAALQPFGYVGPTFGGVIQEQASGMKYRSDAVILTGGDSSEATRLLRAAETAAGLPFGTTVYFAPLPGDPTMHLANQWHLSLAGIWSVNADAPSKLLSSAKIADLIAADDVAGAVRIVLQADPRVTVIVAPQLMTELESRMSLSELERVVTWTK</sequence>
<accession>A0ABW1VC34</accession>
<feature type="transmembrane region" description="Helical" evidence="1">
    <location>
        <begin position="417"/>
        <end position="439"/>
    </location>
</feature>
<feature type="transmembrane region" description="Helical" evidence="1">
    <location>
        <begin position="277"/>
        <end position="299"/>
    </location>
</feature>
<keyword evidence="1" id="KW-0812">Transmembrane</keyword>
<gene>
    <name evidence="2" type="ORF">ACFQB0_01540</name>
</gene>
<feature type="transmembrane region" description="Helical" evidence="1">
    <location>
        <begin position="30"/>
        <end position="49"/>
    </location>
</feature>
<feature type="transmembrane region" description="Helical" evidence="1">
    <location>
        <begin position="387"/>
        <end position="405"/>
    </location>
</feature>
<dbReference type="RefSeq" id="WP_386726694.1">
    <property type="nucleotide sequence ID" value="NZ_JBHSTP010000001.1"/>
</dbReference>
<feature type="transmembrane region" description="Helical" evidence="1">
    <location>
        <begin position="224"/>
        <end position="244"/>
    </location>
</feature>
<name>A0ABW1VC34_9MICO</name>
<feature type="transmembrane region" description="Helical" evidence="1">
    <location>
        <begin position="451"/>
        <end position="476"/>
    </location>
</feature>
<proteinExistence type="predicted"/>
<keyword evidence="1" id="KW-1133">Transmembrane helix</keyword>
<reference evidence="3" key="1">
    <citation type="journal article" date="2019" name="Int. J. Syst. Evol. Microbiol.">
        <title>The Global Catalogue of Microorganisms (GCM) 10K type strain sequencing project: providing services to taxonomists for standard genome sequencing and annotation.</title>
        <authorList>
            <consortium name="The Broad Institute Genomics Platform"/>
            <consortium name="The Broad Institute Genome Sequencing Center for Infectious Disease"/>
            <person name="Wu L."/>
            <person name="Ma J."/>
        </authorList>
    </citation>
    <scope>NUCLEOTIDE SEQUENCE [LARGE SCALE GENOMIC DNA]</scope>
    <source>
        <strain evidence="3">CCUG 43304</strain>
    </source>
</reference>
<comment type="caution">
    <text evidence="2">The sequence shown here is derived from an EMBL/GenBank/DDBJ whole genome shotgun (WGS) entry which is preliminary data.</text>
</comment>
<evidence type="ECO:0000313" key="2">
    <source>
        <dbReference type="EMBL" id="MFC6354797.1"/>
    </source>
</evidence>
<feature type="transmembrane region" description="Helical" evidence="1">
    <location>
        <begin position="488"/>
        <end position="507"/>
    </location>
</feature>
<feature type="transmembrane region" description="Helical" evidence="1">
    <location>
        <begin position="305"/>
        <end position="335"/>
    </location>
</feature>
<keyword evidence="3" id="KW-1185">Reference proteome</keyword>
<keyword evidence="1" id="KW-0472">Membrane</keyword>
<feature type="transmembrane region" description="Helical" evidence="1">
    <location>
        <begin position="347"/>
        <end position="367"/>
    </location>
</feature>
<feature type="transmembrane region" description="Helical" evidence="1">
    <location>
        <begin position="81"/>
        <end position="99"/>
    </location>
</feature>
<feature type="transmembrane region" description="Helical" evidence="1">
    <location>
        <begin position="250"/>
        <end position="270"/>
    </location>
</feature>
<organism evidence="2 3">
    <name type="scientific">Luethyella okanaganae</name>
    <dbReference type="NCBI Taxonomy" id="69372"/>
    <lineage>
        <taxon>Bacteria</taxon>
        <taxon>Bacillati</taxon>
        <taxon>Actinomycetota</taxon>
        <taxon>Actinomycetes</taxon>
        <taxon>Micrococcales</taxon>
        <taxon>Microbacteriaceae</taxon>
        <taxon>Luethyella</taxon>
    </lineage>
</organism>
<protein>
    <submittedName>
        <fullName evidence="2">Uncharacterized protein</fullName>
    </submittedName>
</protein>
<feature type="transmembrane region" description="Helical" evidence="1">
    <location>
        <begin position="56"/>
        <end position="75"/>
    </location>
</feature>